<keyword evidence="2 6" id="KW-0378">Hydrolase</keyword>
<name>A0AAE0LXM6_9PEZI</name>
<proteinExistence type="predicted"/>
<evidence type="ECO:0000256" key="3">
    <source>
        <dbReference type="ARBA" id="ARBA00023295"/>
    </source>
</evidence>
<dbReference type="PANTHER" id="PTHR45708">
    <property type="entry name" value="ENDOCHITINASE"/>
    <property type="match status" value="1"/>
</dbReference>
<dbReference type="GeneID" id="87839037"/>
<evidence type="ECO:0000259" key="5">
    <source>
        <dbReference type="PROSITE" id="PS51910"/>
    </source>
</evidence>
<keyword evidence="7" id="KW-1185">Reference proteome</keyword>
<accession>A0AAE0LXM6</accession>
<dbReference type="Proteomes" id="UP001278766">
    <property type="component" value="Unassembled WGS sequence"/>
</dbReference>
<dbReference type="GO" id="GO:0004568">
    <property type="term" value="F:chitinase activity"/>
    <property type="evidence" value="ECO:0007669"/>
    <property type="project" value="TreeGrafter"/>
</dbReference>
<keyword evidence="1" id="KW-0147">Chitin-binding</keyword>
<dbReference type="AlphaFoldDB" id="A0AAE0LXM6"/>
<gene>
    <name evidence="6" type="ORF">B0H64DRAFT_370483</name>
</gene>
<dbReference type="PANTHER" id="PTHR45708:SF49">
    <property type="entry name" value="ENDOCHITINASE"/>
    <property type="match status" value="1"/>
</dbReference>
<protein>
    <submittedName>
        <fullName evidence="6">Glycoside hydrolase superfamily</fullName>
    </submittedName>
</protein>
<dbReference type="InterPro" id="IPR050542">
    <property type="entry name" value="Glycosyl_Hydrlase18_Chitinase"/>
</dbReference>
<comment type="caution">
    <text evidence="6">The sequence shown here is derived from an EMBL/GenBank/DDBJ whole genome shotgun (WGS) entry which is preliminary data.</text>
</comment>
<reference evidence="6" key="2">
    <citation type="submission" date="2023-06" db="EMBL/GenBank/DDBJ databases">
        <authorList>
            <consortium name="Lawrence Berkeley National Laboratory"/>
            <person name="Haridas S."/>
            <person name="Hensen N."/>
            <person name="Bonometti L."/>
            <person name="Westerberg I."/>
            <person name="Brannstrom I.O."/>
            <person name="Guillou S."/>
            <person name="Cros-Aarteil S."/>
            <person name="Calhoun S."/>
            <person name="Kuo A."/>
            <person name="Mondo S."/>
            <person name="Pangilinan J."/>
            <person name="Riley R."/>
            <person name="Labutti K."/>
            <person name="Andreopoulos B."/>
            <person name="Lipzen A."/>
            <person name="Chen C."/>
            <person name="Yanf M."/>
            <person name="Daum C."/>
            <person name="Ng V."/>
            <person name="Clum A."/>
            <person name="Steindorff A."/>
            <person name="Ohm R."/>
            <person name="Martin F."/>
            <person name="Silar P."/>
            <person name="Natvig D."/>
            <person name="Lalanne C."/>
            <person name="Gautier V."/>
            <person name="Ament-Velasquez S.L."/>
            <person name="Kruys A."/>
            <person name="Hutchinson M.I."/>
            <person name="Powell A.J."/>
            <person name="Barry K."/>
            <person name="Miller A.N."/>
            <person name="Grigoriev I.V."/>
            <person name="Debuchy R."/>
            <person name="Gladieux P."/>
            <person name="Thoren M.H."/>
            <person name="Johannesson H."/>
        </authorList>
    </citation>
    <scope>NUCLEOTIDE SEQUENCE</scope>
    <source>
        <strain evidence="6">CBS 168.71</strain>
    </source>
</reference>
<feature type="domain" description="GH18" evidence="5">
    <location>
        <begin position="95"/>
        <end position="402"/>
    </location>
</feature>
<dbReference type="GO" id="GO:0005576">
    <property type="term" value="C:extracellular region"/>
    <property type="evidence" value="ECO:0007669"/>
    <property type="project" value="TreeGrafter"/>
</dbReference>
<reference evidence="6" key="1">
    <citation type="journal article" date="2023" name="Mol. Phylogenet. Evol.">
        <title>Genome-scale phylogeny and comparative genomics of the fungal order Sordariales.</title>
        <authorList>
            <person name="Hensen N."/>
            <person name="Bonometti L."/>
            <person name="Westerberg I."/>
            <person name="Brannstrom I.O."/>
            <person name="Guillou S."/>
            <person name="Cros-Aarteil S."/>
            <person name="Calhoun S."/>
            <person name="Haridas S."/>
            <person name="Kuo A."/>
            <person name="Mondo S."/>
            <person name="Pangilinan J."/>
            <person name="Riley R."/>
            <person name="LaButti K."/>
            <person name="Andreopoulos B."/>
            <person name="Lipzen A."/>
            <person name="Chen C."/>
            <person name="Yan M."/>
            <person name="Daum C."/>
            <person name="Ng V."/>
            <person name="Clum A."/>
            <person name="Steindorff A."/>
            <person name="Ohm R.A."/>
            <person name="Martin F."/>
            <person name="Silar P."/>
            <person name="Natvig D.O."/>
            <person name="Lalanne C."/>
            <person name="Gautier V."/>
            <person name="Ament-Velasquez S.L."/>
            <person name="Kruys A."/>
            <person name="Hutchinson M.I."/>
            <person name="Powell A.J."/>
            <person name="Barry K."/>
            <person name="Miller A.N."/>
            <person name="Grigoriev I.V."/>
            <person name="Debuchy R."/>
            <person name="Gladieux P."/>
            <person name="Hiltunen Thoren M."/>
            <person name="Johannesson H."/>
        </authorList>
    </citation>
    <scope>NUCLEOTIDE SEQUENCE</scope>
    <source>
        <strain evidence="6">CBS 168.71</strain>
    </source>
</reference>
<evidence type="ECO:0000256" key="1">
    <source>
        <dbReference type="ARBA" id="ARBA00022669"/>
    </source>
</evidence>
<dbReference type="EMBL" id="JAUEPN010000001">
    <property type="protein sequence ID" value="KAK3301353.1"/>
    <property type="molecule type" value="Genomic_DNA"/>
</dbReference>
<dbReference type="SUPFAM" id="SSF51445">
    <property type="entry name" value="(Trans)glycosidases"/>
    <property type="match status" value="1"/>
</dbReference>
<evidence type="ECO:0000313" key="7">
    <source>
        <dbReference type="Proteomes" id="UP001278766"/>
    </source>
</evidence>
<dbReference type="RefSeq" id="XP_062664867.1">
    <property type="nucleotide sequence ID" value="XM_062802089.1"/>
</dbReference>
<dbReference type="PROSITE" id="PS51910">
    <property type="entry name" value="GH18_2"/>
    <property type="match status" value="1"/>
</dbReference>
<evidence type="ECO:0000256" key="4">
    <source>
        <dbReference type="SAM" id="MobiDB-lite"/>
    </source>
</evidence>
<organism evidence="6 7">
    <name type="scientific">Chaetomium fimeti</name>
    <dbReference type="NCBI Taxonomy" id="1854472"/>
    <lineage>
        <taxon>Eukaryota</taxon>
        <taxon>Fungi</taxon>
        <taxon>Dikarya</taxon>
        <taxon>Ascomycota</taxon>
        <taxon>Pezizomycotina</taxon>
        <taxon>Sordariomycetes</taxon>
        <taxon>Sordariomycetidae</taxon>
        <taxon>Sordariales</taxon>
        <taxon>Chaetomiaceae</taxon>
        <taxon>Chaetomium</taxon>
    </lineage>
</organism>
<dbReference type="Gene3D" id="3.20.20.80">
    <property type="entry name" value="Glycosidases"/>
    <property type="match status" value="1"/>
</dbReference>
<evidence type="ECO:0000256" key="2">
    <source>
        <dbReference type="ARBA" id="ARBA00022801"/>
    </source>
</evidence>
<dbReference type="Pfam" id="PF00704">
    <property type="entry name" value="Glyco_hydro_18"/>
    <property type="match status" value="1"/>
</dbReference>
<sequence length="403" mass="41145">MSLPNLAGPGASAPASIASSARIPTIPSQGMPSRSGGLPGSSTSAVPSVISAVAGATAGSGLASEQPAVSVVTPTATVGGAPAPAASGFDPRSSGNVAVNFGLPGTEVKGTLLETCSDPNVDIVILGFLSEVAYGASIYPRLQLNPCMASTQSSQMKKLAPGLFYYPTIEADIIQCQTKYGKKIFLGIGGEGNTLPLASDEDAITFANHVWELFGPLGHIDPSLRPFGSAVLDGYDLNKQDECAANFDTFGATLRSHFSADTARDYFLSAAPGCSYPDISIHPGYLAQSDFVWPRFYNNSRCEIGSAGFLGAVKGWSAAVAENAIPSRDSTPGRTHLYIGLPARQDVVSILAGLLATAKEAIQQQQEEGGLGGVMIAVLGKGGDGLGLRGVLGAVKAALGALV</sequence>
<evidence type="ECO:0000313" key="6">
    <source>
        <dbReference type="EMBL" id="KAK3301353.1"/>
    </source>
</evidence>
<feature type="region of interest" description="Disordered" evidence="4">
    <location>
        <begin position="23"/>
        <end position="42"/>
    </location>
</feature>
<dbReference type="GO" id="GO:0005975">
    <property type="term" value="P:carbohydrate metabolic process"/>
    <property type="evidence" value="ECO:0007669"/>
    <property type="project" value="InterPro"/>
</dbReference>
<dbReference type="InterPro" id="IPR017853">
    <property type="entry name" value="GH"/>
</dbReference>
<dbReference type="GO" id="GO:0008061">
    <property type="term" value="F:chitin binding"/>
    <property type="evidence" value="ECO:0007669"/>
    <property type="project" value="UniProtKB-KW"/>
</dbReference>
<dbReference type="InterPro" id="IPR001223">
    <property type="entry name" value="Glyco_hydro18_cat"/>
</dbReference>
<keyword evidence="3" id="KW-0326">Glycosidase</keyword>